<dbReference type="InterPro" id="IPR029021">
    <property type="entry name" value="Prot-tyrosine_phosphatase-like"/>
</dbReference>
<reference evidence="3" key="1">
    <citation type="submission" date="2022-12" db="EMBL/GenBank/DDBJ databases">
        <authorList>
            <person name="Krivoruchko A.V."/>
            <person name="Elkin A."/>
        </authorList>
    </citation>
    <scope>NUCLEOTIDE SEQUENCE</scope>
    <source>
        <strain evidence="3">IEGM 1388</strain>
    </source>
</reference>
<proteinExistence type="inferred from homology"/>
<evidence type="ECO:0000256" key="1">
    <source>
        <dbReference type="ARBA" id="ARBA00009580"/>
    </source>
</evidence>
<dbReference type="PROSITE" id="PS50056">
    <property type="entry name" value="TYR_PHOSPHATASE_2"/>
    <property type="match status" value="1"/>
</dbReference>
<dbReference type="Gene3D" id="3.90.190.10">
    <property type="entry name" value="Protein tyrosine phosphatase superfamily"/>
    <property type="match status" value="1"/>
</dbReference>
<keyword evidence="4" id="KW-1185">Reference proteome</keyword>
<evidence type="ECO:0000259" key="2">
    <source>
        <dbReference type="PROSITE" id="PS50056"/>
    </source>
</evidence>
<feature type="domain" description="Tyrosine specific protein phosphatases" evidence="2">
    <location>
        <begin position="116"/>
        <end position="167"/>
    </location>
</feature>
<gene>
    <name evidence="3" type="ORF">O4213_18270</name>
</gene>
<dbReference type="Pfam" id="PF13350">
    <property type="entry name" value="Y_phosphatase3"/>
    <property type="match status" value="1"/>
</dbReference>
<comment type="caution">
    <text evidence="3">The sequence shown here is derived from an EMBL/GenBank/DDBJ whole genome shotgun (WGS) entry which is preliminary data.</text>
</comment>
<dbReference type="SUPFAM" id="SSF52799">
    <property type="entry name" value="(Phosphotyrosine protein) phosphatases II"/>
    <property type="match status" value="1"/>
</dbReference>
<dbReference type="PANTHER" id="PTHR31126:SF1">
    <property type="entry name" value="TYROSINE SPECIFIC PROTEIN PHOSPHATASES DOMAIN-CONTAINING PROTEIN"/>
    <property type="match status" value="1"/>
</dbReference>
<accession>A0ABT4MY58</accession>
<name>A0ABT4MY58_GORRU</name>
<protein>
    <submittedName>
        <fullName evidence="3">Tyrosine-protein phosphatase</fullName>
    </submittedName>
</protein>
<dbReference type="RefSeq" id="WP_301572796.1">
    <property type="nucleotide sequence ID" value="NZ_JAPWIE010000005.1"/>
</dbReference>
<dbReference type="Proteomes" id="UP001067235">
    <property type="component" value="Unassembled WGS sequence"/>
</dbReference>
<dbReference type="InterPro" id="IPR026893">
    <property type="entry name" value="Tyr/Ser_Pase_IphP-type"/>
</dbReference>
<evidence type="ECO:0000313" key="3">
    <source>
        <dbReference type="EMBL" id="MCZ4551942.1"/>
    </source>
</evidence>
<sequence length="246" mass="27072">MLSGAWNFRNVSDLKTDEGRCVGAGFLFRSSELSSLEDTGGQDLVNLGVTDIFDVRDTAEIERSGSDKVPDGIEVHVLPFDLRPDGKAPHEISREEYMANRTRYLSQVYATMPMLPGAMNCIEQVIKLLGDPDRRVLVHCAAGKDRTGWVVAVVLGALGVARDEVLKDYLESNASIGPLRAHMQKIYGQPDGEPIEISDDLLGVNEVYLAAAQQAMLDTYGSLEDYLAACRVTEDDLERLRARLLV</sequence>
<dbReference type="PANTHER" id="PTHR31126">
    <property type="entry name" value="TYROSINE-PROTEIN PHOSPHATASE"/>
    <property type="match status" value="1"/>
</dbReference>
<dbReference type="InterPro" id="IPR016130">
    <property type="entry name" value="Tyr_Pase_AS"/>
</dbReference>
<dbReference type="PROSITE" id="PS00383">
    <property type="entry name" value="TYR_PHOSPHATASE_1"/>
    <property type="match status" value="1"/>
</dbReference>
<dbReference type="EMBL" id="JAPWIE010000005">
    <property type="protein sequence ID" value="MCZ4551942.1"/>
    <property type="molecule type" value="Genomic_DNA"/>
</dbReference>
<organism evidence="3 4">
    <name type="scientific">Gordonia rubripertincta</name>
    <name type="common">Rhodococcus corallinus</name>
    <dbReference type="NCBI Taxonomy" id="36822"/>
    <lineage>
        <taxon>Bacteria</taxon>
        <taxon>Bacillati</taxon>
        <taxon>Actinomycetota</taxon>
        <taxon>Actinomycetes</taxon>
        <taxon>Mycobacteriales</taxon>
        <taxon>Gordoniaceae</taxon>
        <taxon>Gordonia</taxon>
    </lineage>
</organism>
<evidence type="ECO:0000313" key="4">
    <source>
        <dbReference type="Proteomes" id="UP001067235"/>
    </source>
</evidence>
<dbReference type="InterPro" id="IPR000387">
    <property type="entry name" value="Tyr_Pase_dom"/>
</dbReference>
<comment type="similarity">
    <text evidence="1">Belongs to the protein-tyrosine phosphatase family.</text>
</comment>